<keyword evidence="1" id="KW-0175">Coiled coil</keyword>
<proteinExistence type="predicted"/>
<evidence type="ECO:0000256" key="2">
    <source>
        <dbReference type="SAM" id="MobiDB-lite"/>
    </source>
</evidence>
<dbReference type="EMBL" id="VDDC01000016">
    <property type="protein sequence ID" value="TNH39318.1"/>
    <property type="molecule type" value="Genomic_DNA"/>
</dbReference>
<dbReference type="AlphaFoldDB" id="A0A5C4R600"/>
<comment type="caution">
    <text evidence="3">The sequence shown here is derived from an EMBL/GenBank/DDBJ whole genome shotgun (WGS) entry which is preliminary data.</text>
</comment>
<feature type="coiled-coil region" evidence="1">
    <location>
        <begin position="113"/>
        <end position="167"/>
    </location>
</feature>
<dbReference type="RefSeq" id="WP_139598654.1">
    <property type="nucleotide sequence ID" value="NZ_VDDC01000016.1"/>
</dbReference>
<organism evidence="3 4">
    <name type="scientific">Paracoccus haeundaensis</name>
    <dbReference type="NCBI Taxonomy" id="225362"/>
    <lineage>
        <taxon>Bacteria</taxon>
        <taxon>Pseudomonadati</taxon>
        <taxon>Pseudomonadota</taxon>
        <taxon>Alphaproteobacteria</taxon>
        <taxon>Rhodobacterales</taxon>
        <taxon>Paracoccaceae</taxon>
        <taxon>Paracoccus</taxon>
    </lineage>
</organism>
<reference evidence="3 4" key="1">
    <citation type="submission" date="2019-06" db="EMBL/GenBank/DDBJ databases">
        <authorList>
            <person name="Li J."/>
        </authorList>
    </citation>
    <scope>NUCLEOTIDE SEQUENCE [LARGE SCALE GENOMIC DNA]</scope>
    <source>
        <strain evidence="3 4">CGMCC 1.8012</strain>
    </source>
</reference>
<keyword evidence="4" id="KW-1185">Reference proteome</keyword>
<feature type="region of interest" description="Disordered" evidence="2">
    <location>
        <begin position="650"/>
        <end position="675"/>
    </location>
</feature>
<evidence type="ECO:0008006" key="5">
    <source>
        <dbReference type="Google" id="ProtNLM"/>
    </source>
</evidence>
<gene>
    <name evidence="3" type="ORF">FHD67_10310</name>
</gene>
<sequence>MADVDIAVDSGDLKAAIALLNEYGQSFTGMVNKVQTEGNRLARASKATAAQVEQAFNNSLAKINNDKLAVQAKQEAQILRLREQNWKQFFQSYGKSQAGLNGAPSSAGSSALLQMLKDEEQQAKVNAQALKALEQEKIRLTATYNPLLAAQRQYEQSLQEINRATELQIIDTKQQAAALAQLDREYEALGSGVYLAGSRFNQFGEMAGMSGKAAGRFGMYAQQAGYQIGDFAVQLQSGANAGVAFSQQAAQLAGLIPGLAGALTTFAAIGVGLGIQAMTRFNEDGRKGKDIYDDLGATLSNLEALTFSNITGSLSDSAKTIRAEFQATFDLIERVETQALKNNLLQPLKEMEAELKAFQTRNQLSNQLGSGDTSFNYLGFTDPDRAIQAFSYLKDIQGETREELSRSLNLQTMYLQGSGLLTAEVQARLAIMAEELGIVESTTQQAETLNSVYESQRVELAQSNELLRLKAQFGEQSVQYLNAERNQTLQNLRTEMERAGVADHLISQIITMKNEQIGYEQSVARSTAAVETLQNVLEGISGIDISSVFIRAQAAANGLLGTVNAIGRGLSQVGQLGLEAQAIQAENAALKGGASPGQARIAGETVRFGNSLNLPDGPLNNIAKGFLTKAFENQSLENLSYTEENAQITSAWNESNNPKGGGKGKKPKLSDAEKQVEKANDKLKEFFEQYNLNIKQQERLLGVQGEQRQELEKVIEIENRLGEARSLVSQEQIEAMAREELALERKLQREQEIYNLGKNSVENLLMTVVDGTSSIEDAFKGMLRNILLEVYQQYVAKGAADLAGNALVSLLSANGNAFGAGGVKMFAKGGVVGSPTLFGYSGNKTGMMGEAGPEAIMPLKRNSQGRLGVEVSGGGGSQVNVYHNFNIAANGDDSVNRIIQSHIPRITEASKRAVIDANRRSQKGFR</sequence>
<evidence type="ECO:0000256" key="1">
    <source>
        <dbReference type="SAM" id="Coils"/>
    </source>
</evidence>
<evidence type="ECO:0000313" key="3">
    <source>
        <dbReference type="EMBL" id="TNH39318.1"/>
    </source>
</evidence>
<name>A0A5C4R600_9RHOB</name>
<dbReference type="Proteomes" id="UP000304880">
    <property type="component" value="Unassembled WGS sequence"/>
</dbReference>
<accession>A0A5C4R600</accession>
<protein>
    <recommendedName>
        <fullName evidence="5">Bacteriophage tail tape measure C-terminal domain-containing protein</fullName>
    </recommendedName>
</protein>
<evidence type="ECO:0000313" key="4">
    <source>
        <dbReference type="Proteomes" id="UP000304880"/>
    </source>
</evidence>